<evidence type="ECO:0000256" key="8">
    <source>
        <dbReference type="ARBA" id="ARBA00022792"/>
    </source>
</evidence>
<evidence type="ECO:0000256" key="10">
    <source>
        <dbReference type="ARBA" id="ARBA00022990"/>
    </source>
</evidence>
<reference evidence="19" key="2">
    <citation type="submission" date="2025-09" db="UniProtKB">
        <authorList>
            <consortium name="Ensembl"/>
        </authorList>
    </citation>
    <scope>IDENTIFICATION</scope>
</reference>
<dbReference type="Ensembl" id="ENSCAFT00020036031.1">
    <property type="protein sequence ID" value="ENSCAFP00020031216.1"/>
    <property type="gene ID" value="ENSCAFG00020024350.1"/>
</dbReference>
<evidence type="ECO:0000256" key="14">
    <source>
        <dbReference type="ARBA" id="ARBA00023310"/>
    </source>
</evidence>
<dbReference type="InterPro" id="IPR019344">
    <property type="entry name" value="F1F0-ATPsyn_F_prd"/>
</dbReference>
<accession>A0A8C0LJY5</accession>
<keyword evidence="11" id="KW-0406">Ion transport</keyword>
<evidence type="ECO:0000313" key="20">
    <source>
        <dbReference type="Proteomes" id="UP000694391"/>
    </source>
</evidence>
<dbReference type="AlphaFoldDB" id="A0A8C0LJY5"/>
<dbReference type="GO" id="GO:0005743">
    <property type="term" value="C:mitochondrial inner membrane"/>
    <property type="evidence" value="ECO:0007669"/>
    <property type="project" value="UniProtKB-SubCell"/>
</dbReference>
<reference evidence="19" key="1">
    <citation type="submission" date="2025-08" db="UniProtKB">
        <authorList>
            <consortium name="Ensembl"/>
        </authorList>
    </citation>
    <scope>IDENTIFICATION</scope>
</reference>
<evidence type="ECO:0000256" key="11">
    <source>
        <dbReference type="ARBA" id="ARBA00023065"/>
    </source>
</evidence>
<evidence type="ECO:0000256" key="1">
    <source>
        <dbReference type="ARBA" id="ARBA00004434"/>
    </source>
</evidence>
<name>A0A8C0LJY5_CANLU</name>
<dbReference type="GO" id="GO:0042776">
    <property type="term" value="P:proton motive force-driven mitochondrial ATP synthesis"/>
    <property type="evidence" value="ECO:0007669"/>
    <property type="project" value="TreeGrafter"/>
</dbReference>
<comment type="subunit">
    <text evidence="17">Component of the ATP synthase complex composed at least of ATP5F1A/subunit alpha, ATP5F1B/subunit beta, ATP5MC1/subunit c (homooctomer), MT-ATP6/subunit a, MT-ATP8/subunit 8, ATP5ME/subunit e, ATP5MF/subunit f, ATP5MG/subunit g, ATP5MK/subunit k, ATP5MJ/subunit j, ATP5F1C/subunit gamma, ATP5F1D/subunit delta, ATP5F1E/subunit epsilon, ATP5PF/subunit F6, ATP5PB/subunit b, ATP5PD/subunit d, ATP5PO/subunit OSCP. ATP synthase complex consists of a soluble F(1) head domain (subunits alpha(3) and beta(3)) - the catalytic core - and a membrane F(0) domain - the membrane proton channel (subunits c, a, 8, e, f, g, k and j). These two domains are linked by a central stalk (subunits gamma, delta, and epsilon) rotating inside the F1 region and a stationary peripheral stalk (subunits F6, b, d, and OSCP).</text>
</comment>
<sequence>MASSSSVPVKEKKLMEVKLGELPGWILMRDFIPKGIVGAFKKVTGGYYWYYNKYINVKKGGVPGISVVLAAYVLFNYCPSYKELKHERLHKYHGRVPSVEARLAFLTMTFAWHP</sequence>
<keyword evidence="8" id="KW-0999">Mitochondrion inner membrane</keyword>
<evidence type="ECO:0000256" key="12">
    <source>
        <dbReference type="ARBA" id="ARBA00023128"/>
    </source>
</evidence>
<evidence type="ECO:0000256" key="6">
    <source>
        <dbReference type="ARBA" id="ARBA00022692"/>
    </source>
</evidence>
<keyword evidence="13" id="KW-0472">Membrane</keyword>
<keyword evidence="7" id="KW-0375">Hydrogen ion transport</keyword>
<keyword evidence="3" id="KW-0813">Transport</keyword>
<dbReference type="GO" id="GO:0046933">
    <property type="term" value="F:proton-transporting ATP synthase activity, rotational mechanism"/>
    <property type="evidence" value="ECO:0007669"/>
    <property type="project" value="TreeGrafter"/>
</dbReference>
<comment type="subcellular location">
    <subcellularLocation>
        <location evidence="1">Mitochondrion inner membrane</location>
        <topology evidence="1">Single-pass membrane protein</topology>
    </subcellularLocation>
</comment>
<evidence type="ECO:0000256" key="16">
    <source>
        <dbReference type="ARBA" id="ARBA00054012"/>
    </source>
</evidence>
<dbReference type="GeneTree" id="ENSGT00510000046986"/>
<dbReference type="PANTHER" id="PTHR13080">
    <property type="entry name" value="ATP SYNTHASE F CHAIN, MITOCHONDRIAL-RELATED"/>
    <property type="match status" value="1"/>
</dbReference>
<protein>
    <recommendedName>
        <fullName evidence="18">ATP synthase F(0) complex subunit f, mitochondrial</fullName>
    </recommendedName>
    <alternativeName>
        <fullName evidence="15">ATP synthase membrane subunit f</fullName>
    </alternativeName>
</protein>
<evidence type="ECO:0000256" key="13">
    <source>
        <dbReference type="ARBA" id="ARBA00023136"/>
    </source>
</evidence>
<evidence type="ECO:0000256" key="15">
    <source>
        <dbReference type="ARBA" id="ARBA00032201"/>
    </source>
</evidence>
<keyword evidence="12" id="KW-0496">Mitochondrion</keyword>
<keyword evidence="5" id="KW-0597">Phosphoprotein</keyword>
<evidence type="ECO:0000256" key="17">
    <source>
        <dbReference type="ARBA" id="ARBA00064647"/>
    </source>
</evidence>
<evidence type="ECO:0000256" key="3">
    <source>
        <dbReference type="ARBA" id="ARBA00022448"/>
    </source>
</evidence>
<evidence type="ECO:0000256" key="2">
    <source>
        <dbReference type="ARBA" id="ARBA00005895"/>
    </source>
</evidence>
<evidence type="ECO:0000256" key="5">
    <source>
        <dbReference type="ARBA" id="ARBA00022553"/>
    </source>
</evidence>
<keyword evidence="14" id="KW-0066">ATP synthesis</keyword>
<dbReference type="Pfam" id="PF10206">
    <property type="entry name" value="WRW"/>
    <property type="match status" value="1"/>
</dbReference>
<comment type="similarity">
    <text evidence="2">Belongs to the ATPase F chain family.</text>
</comment>
<evidence type="ECO:0000256" key="4">
    <source>
        <dbReference type="ARBA" id="ARBA00022547"/>
    </source>
</evidence>
<keyword evidence="6" id="KW-0812">Transmembrane</keyword>
<keyword evidence="10" id="KW-0007">Acetylation</keyword>
<dbReference type="GO" id="GO:0045259">
    <property type="term" value="C:proton-transporting ATP synthase complex"/>
    <property type="evidence" value="ECO:0007669"/>
    <property type="project" value="UniProtKB-KW"/>
</dbReference>
<organism evidence="19 20">
    <name type="scientific">Canis lupus dingo</name>
    <name type="common">dingo</name>
    <dbReference type="NCBI Taxonomy" id="286419"/>
    <lineage>
        <taxon>Eukaryota</taxon>
        <taxon>Metazoa</taxon>
        <taxon>Chordata</taxon>
        <taxon>Craniata</taxon>
        <taxon>Vertebrata</taxon>
        <taxon>Euteleostomi</taxon>
        <taxon>Mammalia</taxon>
        <taxon>Eutheria</taxon>
        <taxon>Laurasiatheria</taxon>
        <taxon>Carnivora</taxon>
        <taxon>Caniformia</taxon>
        <taxon>Canidae</taxon>
        <taxon>Canis</taxon>
    </lineage>
</organism>
<proteinExistence type="inferred from homology"/>
<evidence type="ECO:0000256" key="7">
    <source>
        <dbReference type="ARBA" id="ARBA00022781"/>
    </source>
</evidence>
<evidence type="ECO:0000256" key="18">
    <source>
        <dbReference type="ARBA" id="ARBA00070733"/>
    </source>
</evidence>
<keyword evidence="9" id="KW-1133">Transmembrane helix</keyword>
<comment type="function">
    <text evidence="16">Subunit f, of the mitochondrial membrane ATP synthase complex (F(1)F(0) ATP synthase or Complex V) that produces ATP from ADP in the presence of a proton gradient across the membrane which is generated by electron transport complexes of the respiratory chain. ATP synthase complex consist of a soluble F(1) head domain - the catalytic core - and a membrane F(1) domain - the membrane proton channel. These two domains are linked by a central stalk rotating inside the F(1) region and a stationary peripheral stalk. During catalysis, ATP synthesis in the catalytic domain of F(1) is coupled via a rotary mechanism of the central stalk subunits to proton translocation. In vivo, can only synthesize ATP although its ATP hydrolase activity can be activated artificially in vitro. Part of the complex F(0) domain.</text>
</comment>
<evidence type="ECO:0000313" key="19">
    <source>
        <dbReference type="Ensembl" id="ENSCAFP00020031216.1"/>
    </source>
</evidence>
<evidence type="ECO:0000256" key="9">
    <source>
        <dbReference type="ARBA" id="ARBA00022989"/>
    </source>
</evidence>
<dbReference type="Proteomes" id="UP000694391">
    <property type="component" value="Unplaced"/>
</dbReference>
<keyword evidence="20" id="KW-1185">Reference proteome</keyword>
<keyword evidence="4" id="KW-0138">CF(0)</keyword>
<dbReference type="PANTHER" id="PTHR13080:SF16">
    <property type="entry name" value="ATP SYNTHASE SUBUNIT F, MITOCHONDRIAL"/>
    <property type="match status" value="1"/>
</dbReference>